<dbReference type="RefSeq" id="WP_074837616.1">
    <property type="nucleotide sequence ID" value="NZ_FNYY01000013.1"/>
</dbReference>
<gene>
    <name evidence="1" type="ORF">SAMN04487940_113107</name>
</gene>
<evidence type="ECO:0000313" key="2">
    <source>
        <dbReference type="Proteomes" id="UP000182932"/>
    </source>
</evidence>
<reference evidence="1 2" key="1">
    <citation type="submission" date="2016-10" db="EMBL/GenBank/DDBJ databases">
        <authorList>
            <person name="Varghese N."/>
            <person name="Submissions S."/>
        </authorList>
    </citation>
    <scope>NUCLEOTIDE SEQUENCE [LARGE SCALE GENOMIC DNA]</scope>
    <source>
        <strain evidence="1 2">FF3</strain>
    </source>
</reference>
<name>A0A975WCI7_9RHOB</name>
<comment type="caution">
    <text evidence="1">The sequence shown here is derived from an EMBL/GenBank/DDBJ whole genome shotgun (WGS) entry which is preliminary data.</text>
</comment>
<proteinExistence type="predicted"/>
<organism evidence="1 2">
    <name type="scientific">Marinovum algicola</name>
    <dbReference type="NCBI Taxonomy" id="42444"/>
    <lineage>
        <taxon>Bacteria</taxon>
        <taxon>Pseudomonadati</taxon>
        <taxon>Pseudomonadota</taxon>
        <taxon>Alphaproteobacteria</taxon>
        <taxon>Rhodobacterales</taxon>
        <taxon>Roseobacteraceae</taxon>
        <taxon>Marinovum</taxon>
    </lineage>
</organism>
<keyword evidence="2" id="KW-1185">Reference proteome</keyword>
<protein>
    <submittedName>
        <fullName evidence="1">Uncharacterized protein</fullName>
    </submittedName>
</protein>
<accession>A0A975WCI7</accession>
<evidence type="ECO:0000313" key="1">
    <source>
        <dbReference type="EMBL" id="SEJ90833.1"/>
    </source>
</evidence>
<sequence length="222" mass="23768">MPAASTEPAATTIIGVVGFTPVLDPYPLGPRLMAELEVRCAGMPEVSLRNMTWSPIHIVQQFEDMGADLPDRIVLVGAASVCACPGRVRAWRWSGGCLPDAAMQERIYEAVTGVVDLENTLMIGEKFGIWPTKCYTVEAELPAETFGTMVMAETRKLSSVSLVRGLGFDPALTIARLAATATCLARGDDRDLAGLKQAADLVPVTSFHHATTTGPAPRRQSQ</sequence>
<dbReference type="AlphaFoldDB" id="A0A975WCI7"/>
<dbReference type="EMBL" id="FNYY01000013">
    <property type="protein sequence ID" value="SEJ90833.1"/>
    <property type="molecule type" value="Genomic_DNA"/>
</dbReference>
<dbReference type="Proteomes" id="UP000182932">
    <property type="component" value="Unassembled WGS sequence"/>
</dbReference>
<dbReference type="GeneID" id="80819639"/>